<dbReference type="OrthoDB" id="2168686at2"/>
<evidence type="ECO:0000313" key="3">
    <source>
        <dbReference type="EMBL" id="SEI96147.1"/>
    </source>
</evidence>
<evidence type="ECO:0000313" key="5">
    <source>
        <dbReference type="Proteomes" id="UP000199280"/>
    </source>
</evidence>
<keyword evidence="1" id="KW-0472">Membrane</keyword>
<proteinExistence type="predicted"/>
<dbReference type="Proteomes" id="UP000199280">
    <property type="component" value="Unassembled WGS sequence"/>
</dbReference>
<reference evidence="2 4" key="1">
    <citation type="submission" date="2016-02" db="EMBL/GenBank/DDBJ databases">
        <authorList>
            <person name="Wen L."/>
            <person name="He K."/>
            <person name="Yang H."/>
        </authorList>
    </citation>
    <scope>NUCLEOTIDE SEQUENCE [LARGE SCALE GENOMIC DNA]</scope>
    <source>
        <strain evidence="2">Trichococcus_R210</strain>
    </source>
</reference>
<evidence type="ECO:0000313" key="4">
    <source>
        <dbReference type="Proteomes" id="UP000076878"/>
    </source>
</evidence>
<protein>
    <submittedName>
        <fullName evidence="2">Uncharacterized protein</fullName>
    </submittedName>
</protein>
<dbReference type="AlphaFoldDB" id="A0A143YMP5"/>
<keyword evidence="1" id="KW-0812">Transmembrane</keyword>
<accession>A0A143YMP5</accession>
<keyword evidence="5" id="KW-1185">Reference proteome</keyword>
<keyword evidence="1" id="KW-1133">Transmembrane helix</keyword>
<sequence>MLTIQFFIPILLFMTLIMLVMNGTRKYDSVLRADVKRLRSENEALRKELLKRGIIEYV</sequence>
<feature type="transmembrane region" description="Helical" evidence="1">
    <location>
        <begin position="6"/>
        <end position="24"/>
    </location>
</feature>
<dbReference type="Proteomes" id="UP000076878">
    <property type="component" value="Unassembled WGS sequence"/>
</dbReference>
<reference evidence="3 5" key="2">
    <citation type="submission" date="2016-10" db="EMBL/GenBank/DDBJ databases">
        <authorList>
            <person name="Varghese N."/>
            <person name="Submissions S."/>
        </authorList>
    </citation>
    <scope>NUCLEOTIDE SEQUENCE [LARGE SCALE GENOMIC DNA]</scope>
    <source>
        <strain evidence="3 5">DSM 22150</strain>
    </source>
</reference>
<evidence type="ECO:0000313" key="2">
    <source>
        <dbReference type="EMBL" id="CZQ92332.1"/>
    </source>
</evidence>
<dbReference type="EMBL" id="FJNB01000006">
    <property type="protein sequence ID" value="CZQ92332.1"/>
    <property type="molecule type" value="Genomic_DNA"/>
</dbReference>
<evidence type="ECO:0000256" key="1">
    <source>
        <dbReference type="SAM" id="Phobius"/>
    </source>
</evidence>
<organism evidence="2 4">
    <name type="scientific">Trichococcus ilyis</name>
    <dbReference type="NCBI Taxonomy" id="640938"/>
    <lineage>
        <taxon>Bacteria</taxon>
        <taxon>Bacillati</taxon>
        <taxon>Bacillota</taxon>
        <taxon>Bacilli</taxon>
        <taxon>Lactobacillales</taxon>
        <taxon>Carnobacteriaceae</taxon>
        <taxon>Trichococcus</taxon>
    </lineage>
</organism>
<dbReference type="EMBL" id="FNYT01000005">
    <property type="protein sequence ID" value="SEI96147.1"/>
    <property type="molecule type" value="Genomic_DNA"/>
</dbReference>
<dbReference type="RefSeq" id="WP_157077223.1">
    <property type="nucleotide sequence ID" value="NZ_FJNB01000006.1"/>
</dbReference>
<name>A0A143YMP5_9LACT</name>
<gene>
    <name evidence="3" type="ORF">SAMN05216375_105122</name>
    <name evidence="2" type="ORF">TR210_1029</name>
</gene>